<dbReference type="AlphaFoldDB" id="A0A8D8ZEG7"/>
<proteinExistence type="predicted"/>
<evidence type="ECO:0000313" key="1">
    <source>
        <dbReference type="EMBL" id="CAG6745450.1"/>
    </source>
</evidence>
<sequence length="133" mass="15245">MRGQIQIRYSALVGLRIHTPWIWIIRSQSRGLESELKSCSFCAHKCACNTHCTTTNIILTTTDGTHFLKISVHIFDTAPKRVFIFKLGNYIWKWNWFFFSSSKFIKASLVNKISLGSLNLILNGEEHALILSL</sequence>
<dbReference type="EMBL" id="HBUF01495787">
    <property type="protein sequence ID" value="CAG6745450.1"/>
    <property type="molecule type" value="Transcribed_RNA"/>
</dbReference>
<name>A0A8D8ZEG7_9HEMI</name>
<reference evidence="1" key="1">
    <citation type="submission" date="2021-05" db="EMBL/GenBank/DDBJ databases">
        <authorList>
            <person name="Alioto T."/>
            <person name="Alioto T."/>
            <person name="Gomez Garrido J."/>
        </authorList>
    </citation>
    <scope>NUCLEOTIDE SEQUENCE</scope>
</reference>
<accession>A0A8D8ZEG7</accession>
<organism evidence="1">
    <name type="scientific">Cacopsylla melanoneura</name>
    <dbReference type="NCBI Taxonomy" id="428564"/>
    <lineage>
        <taxon>Eukaryota</taxon>
        <taxon>Metazoa</taxon>
        <taxon>Ecdysozoa</taxon>
        <taxon>Arthropoda</taxon>
        <taxon>Hexapoda</taxon>
        <taxon>Insecta</taxon>
        <taxon>Pterygota</taxon>
        <taxon>Neoptera</taxon>
        <taxon>Paraneoptera</taxon>
        <taxon>Hemiptera</taxon>
        <taxon>Sternorrhyncha</taxon>
        <taxon>Psylloidea</taxon>
        <taxon>Psyllidae</taxon>
        <taxon>Psyllinae</taxon>
        <taxon>Cacopsylla</taxon>
    </lineage>
</organism>
<protein>
    <submittedName>
        <fullName evidence="1">Uncharacterized protein</fullName>
    </submittedName>
</protein>